<evidence type="ECO:0000259" key="5">
    <source>
        <dbReference type="PROSITE" id="PS50943"/>
    </source>
</evidence>
<dbReference type="InterPro" id="IPR046335">
    <property type="entry name" value="LacI/GalR-like_sensor"/>
</dbReference>
<dbReference type="AlphaFoldDB" id="A0A345HXZ5"/>
<evidence type="ECO:0000259" key="4">
    <source>
        <dbReference type="PROSITE" id="PS50932"/>
    </source>
</evidence>
<accession>A0A345HXZ5</accession>
<protein>
    <submittedName>
        <fullName evidence="6">LacI family transcriptional regulator</fullName>
    </submittedName>
</protein>
<dbReference type="Gene3D" id="3.40.50.2300">
    <property type="match status" value="2"/>
</dbReference>
<dbReference type="Gene3D" id="1.10.260.40">
    <property type="entry name" value="lambda repressor-like DNA-binding domains"/>
    <property type="match status" value="1"/>
</dbReference>
<keyword evidence="1" id="KW-0805">Transcription regulation</keyword>
<dbReference type="KEGG" id="spad:DVK44_31990"/>
<proteinExistence type="predicted"/>
<dbReference type="SUPFAM" id="SSF53822">
    <property type="entry name" value="Periplasmic binding protein-like I"/>
    <property type="match status" value="1"/>
</dbReference>
<evidence type="ECO:0000313" key="6">
    <source>
        <dbReference type="EMBL" id="AXG81569.1"/>
    </source>
</evidence>
<dbReference type="GO" id="GO:0000976">
    <property type="term" value="F:transcription cis-regulatory region binding"/>
    <property type="evidence" value="ECO:0007669"/>
    <property type="project" value="TreeGrafter"/>
</dbReference>
<dbReference type="GO" id="GO:0003700">
    <property type="term" value="F:DNA-binding transcription factor activity"/>
    <property type="evidence" value="ECO:0007669"/>
    <property type="project" value="TreeGrafter"/>
</dbReference>
<dbReference type="SMART" id="SM00354">
    <property type="entry name" value="HTH_LACI"/>
    <property type="match status" value="1"/>
</dbReference>
<evidence type="ECO:0000256" key="3">
    <source>
        <dbReference type="ARBA" id="ARBA00023163"/>
    </source>
</evidence>
<dbReference type="PROSITE" id="PS50943">
    <property type="entry name" value="HTH_CROC1"/>
    <property type="match status" value="1"/>
</dbReference>
<sequence>MSRVNERYSGIRTVPTTRQREATVVATSQDVADRAGVSRSTVSQILNGRGGSFTAETQDRVRQAVAELGYEPSAAGRTLAKGSSDIVIALIPDTTFGGNLQDIYGALTDELAKRGLALVLRLSTHGAASLDRLVIGLKPRAILSLTPFPEEDRRLLESRGVEAIDPNTASHPDVNSEIGRLQARHLIDLGHRRLAYAHVRDVRGDTFGGPREREFVNECRARGIESPRILTLGINAEDAVAALDQLDSPGFAVGCYNDDVATALLHAASLRRWRVPEDLALIGMDHTPLSRLTHPPLTTIEYDTTRVAEVNVQSVLSRLDKAGFVEEPVEVRLRLVKGKTT</sequence>
<dbReference type="InterPro" id="IPR001387">
    <property type="entry name" value="Cro/C1-type_HTH"/>
</dbReference>
<dbReference type="Proteomes" id="UP000253868">
    <property type="component" value="Chromosome"/>
</dbReference>
<keyword evidence="3" id="KW-0804">Transcription</keyword>
<keyword evidence="2" id="KW-0238">DNA-binding</keyword>
<dbReference type="CDD" id="cd01392">
    <property type="entry name" value="HTH_LacI"/>
    <property type="match status" value="1"/>
</dbReference>
<dbReference type="PANTHER" id="PTHR30146">
    <property type="entry name" value="LACI-RELATED TRANSCRIPTIONAL REPRESSOR"/>
    <property type="match status" value="1"/>
</dbReference>
<dbReference type="InterPro" id="IPR000843">
    <property type="entry name" value="HTH_LacI"/>
</dbReference>
<name>A0A345HXZ5_9ACTN</name>
<dbReference type="Pfam" id="PF00356">
    <property type="entry name" value="LacI"/>
    <property type="match status" value="1"/>
</dbReference>
<evidence type="ECO:0000313" key="7">
    <source>
        <dbReference type="Proteomes" id="UP000253868"/>
    </source>
</evidence>
<dbReference type="Pfam" id="PF13377">
    <property type="entry name" value="Peripla_BP_3"/>
    <property type="match status" value="1"/>
</dbReference>
<evidence type="ECO:0000256" key="1">
    <source>
        <dbReference type="ARBA" id="ARBA00023015"/>
    </source>
</evidence>
<dbReference type="PANTHER" id="PTHR30146:SF109">
    <property type="entry name" value="HTH-TYPE TRANSCRIPTIONAL REGULATOR GALS"/>
    <property type="match status" value="1"/>
</dbReference>
<keyword evidence="7" id="KW-1185">Reference proteome</keyword>
<organism evidence="6 7">
    <name type="scientific">Streptomyces paludis</name>
    <dbReference type="NCBI Taxonomy" id="2282738"/>
    <lineage>
        <taxon>Bacteria</taxon>
        <taxon>Bacillati</taxon>
        <taxon>Actinomycetota</taxon>
        <taxon>Actinomycetes</taxon>
        <taxon>Kitasatosporales</taxon>
        <taxon>Streptomycetaceae</taxon>
        <taxon>Streptomyces</taxon>
    </lineage>
</organism>
<dbReference type="PROSITE" id="PS50932">
    <property type="entry name" value="HTH_LACI_2"/>
    <property type="match status" value="1"/>
</dbReference>
<feature type="domain" description="HTH lacI-type" evidence="4">
    <location>
        <begin position="26"/>
        <end position="81"/>
    </location>
</feature>
<dbReference type="InterPro" id="IPR010982">
    <property type="entry name" value="Lambda_DNA-bd_dom_sf"/>
</dbReference>
<evidence type="ECO:0000256" key="2">
    <source>
        <dbReference type="ARBA" id="ARBA00023125"/>
    </source>
</evidence>
<reference evidence="7" key="1">
    <citation type="submission" date="2018-07" db="EMBL/GenBank/DDBJ databases">
        <authorList>
            <person name="Zhao J."/>
        </authorList>
    </citation>
    <scope>NUCLEOTIDE SEQUENCE [LARGE SCALE GENOMIC DNA]</scope>
    <source>
        <strain evidence="7">GSSD-12</strain>
    </source>
</reference>
<dbReference type="EMBL" id="CP031194">
    <property type="protein sequence ID" value="AXG81569.1"/>
    <property type="molecule type" value="Genomic_DNA"/>
</dbReference>
<dbReference type="OrthoDB" id="3288692at2"/>
<dbReference type="InterPro" id="IPR028082">
    <property type="entry name" value="Peripla_BP_I"/>
</dbReference>
<gene>
    <name evidence="6" type="ORF">DVK44_31990</name>
</gene>
<feature type="domain" description="HTH cro/C1-type" evidence="5">
    <location>
        <begin position="27"/>
        <end position="57"/>
    </location>
</feature>
<dbReference type="SUPFAM" id="SSF47413">
    <property type="entry name" value="lambda repressor-like DNA-binding domains"/>
    <property type="match status" value="1"/>
</dbReference>